<evidence type="ECO:0000259" key="6">
    <source>
        <dbReference type="PROSITE" id="PS50003"/>
    </source>
</evidence>
<dbReference type="Gene3D" id="1.20.80.10">
    <property type="match status" value="1"/>
</dbReference>
<evidence type="ECO:0000259" key="7">
    <source>
        <dbReference type="PROSITE" id="PS50178"/>
    </source>
</evidence>
<evidence type="ECO:0000256" key="2">
    <source>
        <dbReference type="ARBA" id="ARBA00022771"/>
    </source>
</evidence>
<name>A0AAD5LS42_PYTIN</name>
<dbReference type="InterPro" id="IPR001849">
    <property type="entry name" value="PH_domain"/>
</dbReference>
<evidence type="ECO:0000256" key="1">
    <source>
        <dbReference type="ARBA" id="ARBA00022723"/>
    </source>
</evidence>
<accession>A0AAD5LS42</accession>
<dbReference type="InterPro" id="IPR013083">
    <property type="entry name" value="Znf_RING/FYVE/PHD"/>
</dbReference>
<comment type="caution">
    <text evidence="8">The sequence shown here is derived from an EMBL/GenBank/DDBJ whole genome shotgun (WGS) entry which is preliminary data.</text>
</comment>
<feature type="domain" description="FYVE-type" evidence="7">
    <location>
        <begin position="187"/>
        <end position="249"/>
    </location>
</feature>
<dbReference type="CDD" id="cd00821">
    <property type="entry name" value="PH"/>
    <property type="match status" value="1"/>
</dbReference>
<feature type="domain" description="PH" evidence="6">
    <location>
        <begin position="332"/>
        <end position="436"/>
    </location>
</feature>
<dbReference type="PROSITE" id="PS50178">
    <property type="entry name" value="ZF_FYVE"/>
    <property type="match status" value="1"/>
</dbReference>
<dbReference type="PANTHER" id="PTHR39490:SF8">
    <property type="entry name" value="ZINC FINGER FYVE DOMAIN-CONTAINING PROTEIN 21"/>
    <property type="match status" value="1"/>
</dbReference>
<dbReference type="Proteomes" id="UP001209570">
    <property type="component" value="Unassembled WGS sequence"/>
</dbReference>
<keyword evidence="1" id="KW-0479">Metal-binding</keyword>
<dbReference type="AlphaFoldDB" id="A0AAD5LS42"/>
<dbReference type="InterPro" id="IPR052113">
    <property type="entry name" value="FYVE-type_Zinc_Finger"/>
</dbReference>
<dbReference type="Pfam" id="PF01363">
    <property type="entry name" value="FYVE"/>
    <property type="match status" value="1"/>
</dbReference>
<protein>
    <recommendedName>
        <fullName evidence="10">FYVE-type domain-containing protein</fullName>
    </recommendedName>
</protein>
<dbReference type="SMART" id="SM00064">
    <property type="entry name" value="FYVE"/>
    <property type="match status" value="1"/>
</dbReference>
<dbReference type="EMBL" id="JAKCXM010000802">
    <property type="protein sequence ID" value="KAJ0391880.1"/>
    <property type="molecule type" value="Genomic_DNA"/>
</dbReference>
<dbReference type="Gene3D" id="3.30.40.10">
    <property type="entry name" value="Zinc/RING finger domain, C3HC4 (zinc finger)"/>
    <property type="match status" value="1"/>
</dbReference>
<evidence type="ECO:0000313" key="9">
    <source>
        <dbReference type="Proteomes" id="UP001209570"/>
    </source>
</evidence>
<dbReference type="GO" id="GO:0000062">
    <property type="term" value="F:fatty-acyl-CoA binding"/>
    <property type="evidence" value="ECO:0007669"/>
    <property type="project" value="InterPro"/>
</dbReference>
<dbReference type="Pfam" id="PF00169">
    <property type="entry name" value="PH"/>
    <property type="match status" value="1"/>
</dbReference>
<evidence type="ECO:0000256" key="3">
    <source>
        <dbReference type="ARBA" id="ARBA00022833"/>
    </source>
</evidence>
<reference evidence="8" key="1">
    <citation type="submission" date="2021-12" db="EMBL/GenBank/DDBJ databases">
        <title>Prjna785345.</title>
        <authorList>
            <person name="Rujirawat T."/>
            <person name="Krajaejun T."/>
        </authorList>
    </citation>
    <scope>NUCLEOTIDE SEQUENCE</scope>
    <source>
        <strain evidence="8">Pi057C3</strain>
    </source>
</reference>
<sequence length="474" mass="51470">MPPGVESHALEDEVRELIVAKARAESLASSLVTDDSNAAAVAAALSLAPDELQGKFEQAEQFVSVVLSRLHRDTASIEPRLWVLQNHGNQLWALRQQAVLGSCEASRGSKEYQRAVAEAGPVGGLVAWPPCCLRMAGDSKLRQWQDLGDMTKAHAQARYIGLLTELAPDWSDPLGADAALLRTWTPDSDSDRCAVCDEVFTFLNRRHHCRRCSNLVCAVCSPHYVPLRVFAQTTARPQRVCSACVRDMGLHAQQATLPDLRPRPSLPSVASAAALSLRKSSAPPEPDDDSERDASVSTATADTEAPAPPPVEALLQEASRQAPAALSVTISSTIHCGQLELLHGAGFRKTWQPFFFVLLIRKGSLGMFLHATDHIEKKKRPTAVFKLSGYTLRIRSQKRRPHQFRLAHATKKALQLAAASLEDMNLWIGHLIRAIDNANELESSSSYSHDGGDDGDGDGDGDDDGGIAEHEVEV</sequence>
<evidence type="ECO:0000313" key="8">
    <source>
        <dbReference type="EMBL" id="KAJ0391880.1"/>
    </source>
</evidence>
<evidence type="ECO:0000256" key="5">
    <source>
        <dbReference type="SAM" id="MobiDB-lite"/>
    </source>
</evidence>
<keyword evidence="9" id="KW-1185">Reference proteome</keyword>
<dbReference type="InterPro" id="IPR011011">
    <property type="entry name" value="Znf_FYVE_PHD"/>
</dbReference>
<feature type="region of interest" description="Disordered" evidence="5">
    <location>
        <begin position="442"/>
        <end position="474"/>
    </location>
</feature>
<dbReference type="GO" id="GO:0008270">
    <property type="term" value="F:zinc ion binding"/>
    <property type="evidence" value="ECO:0007669"/>
    <property type="project" value="UniProtKB-KW"/>
</dbReference>
<dbReference type="PROSITE" id="PS50003">
    <property type="entry name" value="PH_DOMAIN"/>
    <property type="match status" value="1"/>
</dbReference>
<gene>
    <name evidence="8" type="ORF">P43SY_007594</name>
</gene>
<organism evidence="8 9">
    <name type="scientific">Pythium insidiosum</name>
    <name type="common">Pythiosis disease agent</name>
    <dbReference type="NCBI Taxonomy" id="114742"/>
    <lineage>
        <taxon>Eukaryota</taxon>
        <taxon>Sar</taxon>
        <taxon>Stramenopiles</taxon>
        <taxon>Oomycota</taxon>
        <taxon>Peronosporomycetes</taxon>
        <taxon>Pythiales</taxon>
        <taxon>Pythiaceae</taxon>
        <taxon>Pythium</taxon>
    </lineage>
</organism>
<dbReference type="InterPro" id="IPR000306">
    <property type="entry name" value="Znf_FYVE"/>
</dbReference>
<proteinExistence type="predicted"/>
<feature type="compositionally biased region" description="Acidic residues" evidence="5">
    <location>
        <begin position="453"/>
        <end position="466"/>
    </location>
</feature>
<evidence type="ECO:0000256" key="4">
    <source>
        <dbReference type="PROSITE-ProRule" id="PRU00091"/>
    </source>
</evidence>
<keyword evidence="3" id="KW-0862">Zinc</keyword>
<dbReference type="InterPro" id="IPR014352">
    <property type="entry name" value="FERM/acyl-CoA-bd_prot_sf"/>
</dbReference>
<dbReference type="SUPFAM" id="SSF57903">
    <property type="entry name" value="FYVE/PHD zinc finger"/>
    <property type="match status" value="1"/>
</dbReference>
<dbReference type="InterPro" id="IPR011993">
    <property type="entry name" value="PH-like_dom_sf"/>
</dbReference>
<feature type="region of interest" description="Disordered" evidence="5">
    <location>
        <begin position="276"/>
        <end position="308"/>
    </location>
</feature>
<evidence type="ECO:0008006" key="10">
    <source>
        <dbReference type="Google" id="ProtNLM"/>
    </source>
</evidence>
<dbReference type="SUPFAM" id="SSF47027">
    <property type="entry name" value="Acyl-CoA binding protein"/>
    <property type="match status" value="1"/>
</dbReference>
<dbReference type="InterPro" id="IPR035984">
    <property type="entry name" value="Acyl-CoA-binding_sf"/>
</dbReference>
<dbReference type="InterPro" id="IPR017455">
    <property type="entry name" value="Znf_FYVE-rel"/>
</dbReference>
<dbReference type="SUPFAM" id="SSF50729">
    <property type="entry name" value="PH domain-like"/>
    <property type="match status" value="1"/>
</dbReference>
<dbReference type="SMART" id="SM00233">
    <property type="entry name" value="PH"/>
    <property type="match status" value="1"/>
</dbReference>
<keyword evidence="2 4" id="KW-0863">Zinc-finger</keyword>
<dbReference type="PANTHER" id="PTHR39490">
    <property type="entry name" value="ARRESTIN DOMAIN-CONTAINING PROTEIN D"/>
    <property type="match status" value="1"/>
</dbReference>
<dbReference type="Gene3D" id="2.30.29.30">
    <property type="entry name" value="Pleckstrin-homology domain (PH domain)/Phosphotyrosine-binding domain (PTB)"/>
    <property type="match status" value="1"/>
</dbReference>